<feature type="region of interest" description="Disordered" evidence="1">
    <location>
        <begin position="1"/>
        <end position="21"/>
    </location>
</feature>
<dbReference type="GeneID" id="25257577"/>
<protein>
    <submittedName>
        <fullName evidence="2">Uncharacterized protein</fullName>
    </submittedName>
</protein>
<evidence type="ECO:0000313" key="2">
    <source>
        <dbReference type="EMBL" id="CDJ38391.1"/>
    </source>
</evidence>
<feature type="region of interest" description="Disordered" evidence="1">
    <location>
        <begin position="33"/>
        <end position="70"/>
    </location>
</feature>
<gene>
    <name evidence="2" type="ORF">ETH_00042690</name>
</gene>
<reference evidence="2" key="2">
    <citation type="submission" date="2013-10" db="EMBL/GenBank/DDBJ databases">
        <authorList>
            <person name="Aslett M."/>
        </authorList>
    </citation>
    <scope>NUCLEOTIDE SEQUENCE [LARGE SCALE GENOMIC DNA]</scope>
    <source>
        <strain evidence="2">Houghton</strain>
    </source>
</reference>
<dbReference type="VEuPathDB" id="ToxoDB:ETH2_0527100"/>
<organism evidence="2 3">
    <name type="scientific">Eimeria tenella</name>
    <name type="common">Coccidian parasite</name>
    <dbReference type="NCBI Taxonomy" id="5802"/>
    <lineage>
        <taxon>Eukaryota</taxon>
        <taxon>Sar</taxon>
        <taxon>Alveolata</taxon>
        <taxon>Apicomplexa</taxon>
        <taxon>Conoidasida</taxon>
        <taxon>Coccidia</taxon>
        <taxon>Eucoccidiorida</taxon>
        <taxon>Eimeriorina</taxon>
        <taxon>Eimeriidae</taxon>
        <taxon>Eimeria</taxon>
    </lineage>
</organism>
<feature type="non-terminal residue" evidence="2">
    <location>
        <position position="1"/>
    </location>
</feature>
<dbReference type="AlphaFoldDB" id="U6KNK1"/>
<dbReference type="RefSeq" id="XP_013229229.1">
    <property type="nucleotide sequence ID" value="XM_013373775.1"/>
</dbReference>
<feature type="compositionally biased region" description="Low complexity" evidence="1">
    <location>
        <begin position="1"/>
        <end position="18"/>
    </location>
</feature>
<name>U6KNK1_EIMTE</name>
<reference evidence="2" key="1">
    <citation type="submission" date="2013-10" db="EMBL/GenBank/DDBJ databases">
        <title>Genomic analysis of the causative agents of coccidiosis in chickens.</title>
        <authorList>
            <person name="Reid A.J."/>
            <person name="Blake D."/>
            <person name="Billington K."/>
            <person name="Browne H."/>
            <person name="Dunn M."/>
            <person name="Hung S."/>
            <person name="Kawahara F."/>
            <person name="Miranda-Saavedra D."/>
            <person name="Mourier T."/>
            <person name="Nagra H."/>
            <person name="Otto T.D."/>
            <person name="Rawlings N."/>
            <person name="Sanchez A."/>
            <person name="Sanders M."/>
            <person name="Subramaniam C."/>
            <person name="Tay Y."/>
            <person name="Dear P."/>
            <person name="Doerig C."/>
            <person name="Gruber A."/>
            <person name="Parkinson J."/>
            <person name="Shirley M."/>
            <person name="Wan K.L."/>
            <person name="Berriman M."/>
            <person name="Tomley F."/>
            <person name="Pain A."/>
        </authorList>
    </citation>
    <scope>NUCLEOTIDE SEQUENCE [LARGE SCALE GENOMIC DNA]</scope>
    <source>
        <strain evidence="2">Houghton</strain>
    </source>
</reference>
<keyword evidence="3" id="KW-1185">Reference proteome</keyword>
<feature type="compositionally biased region" description="Low complexity" evidence="1">
    <location>
        <begin position="33"/>
        <end position="65"/>
    </location>
</feature>
<dbReference type="OrthoDB" id="333286at2759"/>
<accession>U6KNK1</accession>
<dbReference type="EMBL" id="HG673839">
    <property type="protein sequence ID" value="CDJ38391.1"/>
    <property type="molecule type" value="Genomic_DNA"/>
</dbReference>
<proteinExistence type="predicted"/>
<dbReference type="Proteomes" id="UP000030747">
    <property type="component" value="Unassembled WGS sequence"/>
</dbReference>
<dbReference type="VEuPathDB" id="ToxoDB:ETH_00042690"/>
<sequence length="160" mass="16527">AAAAAADPSAISSSAAHSFIQSPIDPQPQLYLEQLQQQQHLEQQHLEQQQQQQQQDSLQHSGSLLETSLSRVAGTTRSAAAAAAPAPAAAAAAAAAGSLLQLQAAAKSPALFAGQVAAASVEMMPDTEEQIALLPNCVFYTSYPGTCIPETAHSPCRSKP</sequence>
<evidence type="ECO:0000313" key="3">
    <source>
        <dbReference type="Proteomes" id="UP000030747"/>
    </source>
</evidence>
<evidence type="ECO:0000256" key="1">
    <source>
        <dbReference type="SAM" id="MobiDB-lite"/>
    </source>
</evidence>